<dbReference type="FunFam" id="1.10.8.60:FF:000001">
    <property type="entry name" value="ATP-dependent zinc metalloprotease FtsH"/>
    <property type="match status" value="1"/>
</dbReference>
<evidence type="ECO:0000256" key="9">
    <source>
        <dbReference type="RuleBase" id="RU003651"/>
    </source>
</evidence>
<feature type="domain" description="ATPase AAA-type core" evidence="11">
    <location>
        <begin position="215"/>
        <end position="342"/>
    </location>
</feature>
<dbReference type="AlphaFoldDB" id="A0A0N5BT92"/>
<dbReference type="Gene3D" id="1.20.58.760">
    <property type="entry name" value="Peptidase M41"/>
    <property type="match status" value="1"/>
</dbReference>
<dbReference type="InterPro" id="IPR000642">
    <property type="entry name" value="Peptidase_M41"/>
</dbReference>
<dbReference type="InterPro" id="IPR003960">
    <property type="entry name" value="ATPase_AAA_CS"/>
</dbReference>
<dbReference type="GO" id="GO:0006515">
    <property type="term" value="P:protein quality control for misfolded or incompletely synthesized proteins"/>
    <property type="evidence" value="ECO:0007669"/>
    <property type="project" value="TreeGrafter"/>
</dbReference>
<dbReference type="GO" id="GO:0007005">
    <property type="term" value="P:mitochondrion organization"/>
    <property type="evidence" value="ECO:0007669"/>
    <property type="project" value="TreeGrafter"/>
</dbReference>
<dbReference type="Gene3D" id="3.40.50.300">
    <property type="entry name" value="P-loop containing nucleotide triphosphate hydrolases"/>
    <property type="match status" value="1"/>
</dbReference>
<evidence type="ECO:0000256" key="2">
    <source>
        <dbReference type="ARBA" id="ARBA00010044"/>
    </source>
</evidence>
<keyword evidence="14" id="KW-1185">Reference proteome</keyword>
<keyword evidence="7" id="KW-0862">Zinc</keyword>
<dbReference type="InterPro" id="IPR027417">
    <property type="entry name" value="P-loop_NTPase"/>
</dbReference>
<evidence type="ECO:0000256" key="3">
    <source>
        <dbReference type="ARBA" id="ARBA00010550"/>
    </source>
</evidence>
<evidence type="ECO:0000259" key="11">
    <source>
        <dbReference type="Pfam" id="PF00004"/>
    </source>
</evidence>
<keyword evidence="9" id="KW-0067">ATP-binding</keyword>
<dbReference type="STRING" id="174720.A0A0N5BT92"/>
<dbReference type="Pfam" id="PF01434">
    <property type="entry name" value="Peptidase_M41"/>
    <property type="match status" value="1"/>
</dbReference>
<protein>
    <submittedName>
        <fullName evidence="15">AAA domain-containing protein</fullName>
    </submittedName>
</protein>
<name>A0A0N5BT92_STREA</name>
<dbReference type="GO" id="GO:0016887">
    <property type="term" value="F:ATP hydrolysis activity"/>
    <property type="evidence" value="ECO:0007669"/>
    <property type="project" value="InterPro"/>
</dbReference>
<dbReference type="Pfam" id="PF00004">
    <property type="entry name" value="AAA"/>
    <property type="match status" value="1"/>
</dbReference>
<evidence type="ECO:0000256" key="5">
    <source>
        <dbReference type="ARBA" id="ARBA00022723"/>
    </source>
</evidence>
<reference evidence="15" key="1">
    <citation type="submission" date="2017-02" db="UniProtKB">
        <authorList>
            <consortium name="WormBaseParasite"/>
        </authorList>
    </citation>
    <scope>IDENTIFICATION</scope>
</reference>
<keyword evidence="4" id="KW-0645">Protease</keyword>
<evidence type="ECO:0000256" key="10">
    <source>
        <dbReference type="SAM" id="Coils"/>
    </source>
</evidence>
<dbReference type="GO" id="GO:0005524">
    <property type="term" value="F:ATP binding"/>
    <property type="evidence" value="ECO:0007669"/>
    <property type="project" value="UniProtKB-KW"/>
</dbReference>
<keyword evidence="9" id="KW-0547">Nucleotide-binding</keyword>
<evidence type="ECO:0000256" key="8">
    <source>
        <dbReference type="ARBA" id="ARBA00023049"/>
    </source>
</evidence>
<feature type="coiled-coil region" evidence="10">
    <location>
        <begin position="566"/>
        <end position="606"/>
    </location>
</feature>
<dbReference type="GO" id="GO:0004176">
    <property type="term" value="F:ATP-dependent peptidase activity"/>
    <property type="evidence" value="ECO:0007669"/>
    <property type="project" value="InterPro"/>
</dbReference>
<evidence type="ECO:0000259" key="12">
    <source>
        <dbReference type="Pfam" id="PF01434"/>
    </source>
</evidence>
<keyword evidence="6" id="KW-0378">Hydrolase</keyword>
<accession>A0A0N5BT92</accession>
<dbReference type="Gene3D" id="1.10.8.60">
    <property type="match status" value="1"/>
</dbReference>
<organism evidence="14 15">
    <name type="scientific">Strongyloides papillosus</name>
    <name type="common">Intestinal threadworm</name>
    <dbReference type="NCBI Taxonomy" id="174720"/>
    <lineage>
        <taxon>Eukaryota</taxon>
        <taxon>Metazoa</taxon>
        <taxon>Ecdysozoa</taxon>
        <taxon>Nematoda</taxon>
        <taxon>Chromadorea</taxon>
        <taxon>Rhabditida</taxon>
        <taxon>Tylenchina</taxon>
        <taxon>Panagrolaimomorpha</taxon>
        <taxon>Strongyloidoidea</taxon>
        <taxon>Strongyloididae</taxon>
        <taxon>Strongyloides</taxon>
    </lineage>
</organism>
<comment type="cofactor">
    <cofactor evidence="1">
        <name>Zn(2+)</name>
        <dbReference type="ChEBI" id="CHEBI:29105"/>
    </cofactor>
</comment>
<dbReference type="GO" id="GO:0005743">
    <property type="term" value="C:mitochondrial inner membrane"/>
    <property type="evidence" value="ECO:0007669"/>
    <property type="project" value="TreeGrafter"/>
</dbReference>
<feature type="domain" description="Peptidase M41" evidence="12">
    <location>
        <begin position="427"/>
        <end position="596"/>
    </location>
</feature>
<dbReference type="PANTHER" id="PTHR23076:SF97">
    <property type="entry name" value="ATP-DEPENDENT ZINC METALLOPROTEASE YME1L1"/>
    <property type="match status" value="1"/>
</dbReference>
<proteinExistence type="inferred from homology"/>
<evidence type="ECO:0000256" key="1">
    <source>
        <dbReference type="ARBA" id="ARBA00001947"/>
    </source>
</evidence>
<evidence type="ECO:0000256" key="6">
    <source>
        <dbReference type="ARBA" id="ARBA00022801"/>
    </source>
</evidence>
<dbReference type="GO" id="GO:0046872">
    <property type="term" value="F:metal ion binding"/>
    <property type="evidence" value="ECO:0007669"/>
    <property type="project" value="UniProtKB-KW"/>
</dbReference>
<evidence type="ECO:0000313" key="14">
    <source>
        <dbReference type="Proteomes" id="UP000046392"/>
    </source>
</evidence>
<dbReference type="Pfam" id="PF17862">
    <property type="entry name" value="AAA_lid_3"/>
    <property type="match status" value="1"/>
</dbReference>
<dbReference type="GO" id="GO:0004222">
    <property type="term" value="F:metalloendopeptidase activity"/>
    <property type="evidence" value="ECO:0007669"/>
    <property type="project" value="InterPro"/>
</dbReference>
<dbReference type="InterPro" id="IPR041569">
    <property type="entry name" value="AAA_lid_3"/>
</dbReference>
<dbReference type="SUPFAM" id="SSF52540">
    <property type="entry name" value="P-loop containing nucleoside triphosphate hydrolases"/>
    <property type="match status" value="1"/>
</dbReference>
<dbReference type="InterPro" id="IPR037219">
    <property type="entry name" value="Peptidase_M41-like"/>
</dbReference>
<dbReference type="PROSITE" id="PS00674">
    <property type="entry name" value="AAA"/>
    <property type="match status" value="1"/>
</dbReference>
<dbReference type="Proteomes" id="UP000046392">
    <property type="component" value="Unplaced"/>
</dbReference>
<keyword evidence="5" id="KW-0479">Metal-binding</keyword>
<evidence type="ECO:0000256" key="4">
    <source>
        <dbReference type="ARBA" id="ARBA00022670"/>
    </source>
</evidence>
<keyword evidence="8" id="KW-0482">Metalloprotease</keyword>
<evidence type="ECO:0000259" key="13">
    <source>
        <dbReference type="Pfam" id="PF17862"/>
    </source>
</evidence>
<comment type="similarity">
    <text evidence="3">In the N-terminal section; belongs to the AAA ATPase family.</text>
</comment>
<comment type="similarity">
    <text evidence="2">In the C-terminal section; belongs to the peptidase M41 family.</text>
</comment>
<dbReference type="SUPFAM" id="SSF140990">
    <property type="entry name" value="FtsH protease domain-like"/>
    <property type="match status" value="1"/>
</dbReference>
<dbReference type="WBParaSite" id="SPAL_0000907900.2">
    <property type="protein sequence ID" value="SPAL_0000907900.2"/>
    <property type="gene ID" value="SPAL_0000907900"/>
</dbReference>
<sequence length="655" mass="74639">MNFCGRAASILRRIFKGQRFCSPYNTKFITCSEWGDEKKISSGVEGINSGRASTKPYVGLSQSFNKKKKTTKPQNTNLNWNELKDKLSKMPNHKKEAYMEDMIRDILSKNPNILEDKLEKKRYSTITKVIRSIFFAYRIYSRIKTLQDELEIRPTSFSGLLNFLGSWTSENTVLFDDFQAMDEVRVGILTKIFKYLSGPKKYVRPGRKLRKSVSLFCSPETCKTLLDRAIACEAHILFFYKSGSELNETSPGQGVEKIKELFKTAKSNTPCFIFIYEIDSIGSNGGLNCLRLPTKQFINKLLTKMDGFDNSEGIIVIGATNRLEDLDKALLRTGRFDIHINCSIPDLSGRIEIFKHYLDKVPHKNVDIDVLAKTTIGFSAADTSNVINQAALKAATEGCHYVMQKHLEEASDRVVLGPARIRAKLPDKESNRITAYHETGHILATSHTSYATPLNKERVLPRQKSLGHASIMKEYHHTTDAEILAEIDDIPGGRVAEGVISDKGLITRNGYNELEGDTLSNKGFIKKFGMSEDIGLRTYESNISQKPDANNGIHQTTGKYDFDKYIKQINEIYKKINENNEKINENNKIINENNKIINENRKLIDENGKIINKNRKIINENNKIIGENNKKIDESKEKIKRPILDHKKWKKKFER</sequence>
<evidence type="ECO:0000313" key="15">
    <source>
        <dbReference type="WBParaSite" id="SPAL_0000907900.2"/>
    </source>
</evidence>
<dbReference type="PANTHER" id="PTHR23076">
    <property type="entry name" value="METALLOPROTEASE M41 FTSH"/>
    <property type="match status" value="1"/>
</dbReference>
<dbReference type="InterPro" id="IPR003959">
    <property type="entry name" value="ATPase_AAA_core"/>
</dbReference>
<comment type="similarity">
    <text evidence="9">Belongs to the AAA ATPase family.</text>
</comment>
<evidence type="ECO:0000256" key="7">
    <source>
        <dbReference type="ARBA" id="ARBA00022833"/>
    </source>
</evidence>
<feature type="domain" description="AAA ATPase AAA+ lid" evidence="13">
    <location>
        <begin position="365"/>
        <end position="409"/>
    </location>
</feature>
<keyword evidence="10" id="KW-0175">Coiled coil</keyword>